<gene>
    <name evidence="2" type="ORF">OXX778_LOCUS6369</name>
</gene>
<sequence length="293" mass="34643">MEIDYESDYSSISSAQSSTAEESNMEESEVNNDEIEDDQEFKYTIPFEKTETKRKRMAIKIGKETFVFKRYNKSKTIYWQCQFNKCPVSVTTLDDLGCLKNQTHLHDCLSEAEYKCLEIEEFVIQRAINEETPIPKLFCEELDNLVTSGLEHQQIAAYINFIKTYKNFLTYFEDTWFEGNFESKLWNHAYTIGPRTNNHVEGFHNKLNKWIVKPHPNIYQLISVFQKIDTKIHIDYQTRLLGKSGPKCRAVDIEKDNRYQNLLEYLEMNVIDLQQYLRSCSFLVNFNNIMNMV</sequence>
<feature type="compositionally biased region" description="Acidic residues" evidence="1">
    <location>
        <begin position="23"/>
        <end position="36"/>
    </location>
</feature>
<proteinExistence type="predicted"/>
<dbReference type="Proteomes" id="UP000663879">
    <property type="component" value="Unassembled WGS sequence"/>
</dbReference>
<evidence type="ECO:0008006" key="4">
    <source>
        <dbReference type="Google" id="ProtNLM"/>
    </source>
</evidence>
<name>A0A813SQ41_9BILA</name>
<reference evidence="2" key="1">
    <citation type="submission" date="2021-02" db="EMBL/GenBank/DDBJ databases">
        <authorList>
            <person name="Nowell W R."/>
        </authorList>
    </citation>
    <scope>NUCLEOTIDE SEQUENCE</scope>
    <source>
        <strain evidence="2">Ploen Becks lab</strain>
    </source>
</reference>
<comment type="caution">
    <text evidence="2">The sequence shown here is derived from an EMBL/GenBank/DDBJ whole genome shotgun (WGS) entry which is preliminary data.</text>
</comment>
<feature type="compositionally biased region" description="Low complexity" evidence="1">
    <location>
        <begin position="8"/>
        <end position="22"/>
    </location>
</feature>
<accession>A0A813SQ41</accession>
<dbReference type="EMBL" id="CAJNOC010000748">
    <property type="protein sequence ID" value="CAF0799060.1"/>
    <property type="molecule type" value="Genomic_DNA"/>
</dbReference>
<dbReference type="Gene3D" id="2.20.25.240">
    <property type="match status" value="1"/>
</dbReference>
<dbReference type="OrthoDB" id="10012778at2759"/>
<evidence type="ECO:0000313" key="3">
    <source>
        <dbReference type="Proteomes" id="UP000663879"/>
    </source>
</evidence>
<protein>
    <recommendedName>
        <fullName evidence="4">FLYWCH-type domain-containing protein</fullName>
    </recommendedName>
</protein>
<dbReference type="AlphaFoldDB" id="A0A813SQ41"/>
<evidence type="ECO:0000313" key="2">
    <source>
        <dbReference type="EMBL" id="CAF0799060.1"/>
    </source>
</evidence>
<organism evidence="2 3">
    <name type="scientific">Brachionus calyciflorus</name>
    <dbReference type="NCBI Taxonomy" id="104777"/>
    <lineage>
        <taxon>Eukaryota</taxon>
        <taxon>Metazoa</taxon>
        <taxon>Spiralia</taxon>
        <taxon>Gnathifera</taxon>
        <taxon>Rotifera</taxon>
        <taxon>Eurotatoria</taxon>
        <taxon>Monogononta</taxon>
        <taxon>Pseudotrocha</taxon>
        <taxon>Ploima</taxon>
        <taxon>Brachionidae</taxon>
        <taxon>Brachionus</taxon>
    </lineage>
</organism>
<feature type="region of interest" description="Disordered" evidence="1">
    <location>
        <begin position="1"/>
        <end position="36"/>
    </location>
</feature>
<keyword evidence="3" id="KW-1185">Reference proteome</keyword>
<evidence type="ECO:0000256" key="1">
    <source>
        <dbReference type="SAM" id="MobiDB-lite"/>
    </source>
</evidence>